<name>A0ABM8K8N2_9FLAO</name>
<reference evidence="1 2" key="1">
    <citation type="journal article" date="2020" name="Microbes Environ.">
        <title>Synthetic bacterial community of duckweed: a simple and stable system to study plant-microbe interactions.</title>
        <authorList>
            <person name="Ishizawa H."/>
            <person name="Tada M."/>
            <person name="Kuroda M."/>
            <person name="Inoue D."/>
            <person name="Futamata H."/>
            <person name="Ike M."/>
        </authorList>
    </citation>
    <scope>NUCLEOTIDE SEQUENCE [LARGE SCALE GENOMIC DNA]</scope>
    <source>
        <strain evidence="1 2">DW100</strain>
    </source>
</reference>
<keyword evidence="2" id="KW-1185">Reference proteome</keyword>
<dbReference type="EMBL" id="AP029022">
    <property type="protein sequence ID" value="BEV05401.1"/>
    <property type="molecule type" value="Genomic_DNA"/>
</dbReference>
<dbReference type="RefSeq" id="WP_338613017.1">
    <property type="nucleotide sequence ID" value="NZ_AP029022.1"/>
</dbReference>
<gene>
    <name evidence="1" type="ORF">CRDW_27750</name>
</gene>
<sequence>MNKPDYKLIYLDIINEKCPSKIKECSHYLNKKILTVLDIISINRIIFGTTEVAVKESQKFKCYDQKAIFKILMYQKENKLNNTQTAIKF</sequence>
<evidence type="ECO:0000313" key="2">
    <source>
        <dbReference type="Proteomes" id="UP001380186"/>
    </source>
</evidence>
<protein>
    <submittedName>
        <fullName evidence="1">Helix-turn-helix domain-containing protein</fullName>
    </submittedName>
</protein>
<evidence type="ECO:0000313" key="1">
    <source>
        <dbReference type="EMBL" id="BEV05401.1"/>
    </source>
</evidence>
<accession>A0ABM8K8N2</accession>
<dbReference type="Proteomes" id="UP001380186">
    <property type="component" value="Chromosome"/>
</dbReference>
<organism evidence="1 2">
    <name type="scientific">Chryseobacterium gambrini</name>
    <dbReference type="NCBI Taxonomy" id="373672"/>
    <lineage>
        <taxon>Bacteria</taxon>
        <taxon>Pseudomonadati</taxon>
        <taxon>Bacteroidota</taxon>
        <taxon>Flavobacteriia</taxon>
        <taxon>Flavobacteriales</taxon>
        <taxon>Weeksellaceae</taxon>
        <taxon>Chryseobacterium group</taxon>
        <taxon>Chryseobacterium</taxon>
    </lineage>
</organism>
<proteinExistence type="predicted"/>